<organism evidence="3 4">
    <name type="scientific">Mycetohabitans rhizoxinica</name>
    <dbReference type="NCBI Taxonomy" id="412963"/>
    <lineage>
        <taxon>Bacteria</taxon>
        <taxon>Pseudomonadati</taxon>
        <taxon>Pseudomonadota</taxon>
        <taxon>Betaproteobacteria</taxon>
        <taxon>Burkholderiales</taxon>
        <taxon>Burkholderiaceae</taxon>
        <taxon>Mycetohabitans</taxon>
    </lineage>
</organism>
<feature type="domain" description="Gp5/Type VI secretion system Vgr protein OB-fold" evidence="1">
    <location>
        <begin position="574"/>
        <end position="640"/>
    </location>
</feature>
<evidence type="ECO:0000259" key="1">
    <source>
        <dbReference type="Pfam" id="PF04717"/>
    </source>
</evidence>
<accession>A0ABZ2PZ59</accession>
<dbReference type="InterPro" id="IPR006531">
    <property type="entry name" value="Gp5/Vgr_OB"/>
</dbReference>
<evidence type="ECO:0000313" key="4">
    <source>
        <dbReference type="Proteomes" id="UP001493153"/>
    </source>
</evidence>
<proteinExistence type="predicted"/>
<evidence type="ECO:0000259" key="2">
    <source>
        <dbReference type="Pfam" id="PF19266"/>
    </source>
</evidence>
<sequence length="894" mass="98604">MGAREQTLVKLTLSAYRDRDGRHPLGTFEAMYNPESIEVSYSADYTPEQYVNDQRQMSRYVRSNPGEVSLELMLDAIGSRSGGSIEAQLAHLRALCFDLDSGTGEPHFLKVQWGNVRWLSDNDAPREFWARMTQLEIDYSIFNRQAAPQRAVARITLAAIQRQQRIPAPGRLGGATPLRGLVNQYKPRVQAGEVTPHAPALDIAVEFGQGGTLEQFRLTEVDVQTLINRLPSATLRWTSALNEHDDYDALQADLAQCAPDQPVTIKAAGNVLFEGLIVAREVTVRQGSKRLTLRVAHRVQRLSATHRSRVFAEQSDRQIIQAILKEHGVSVKWVGAHLEMIPASVELKHEQMVQYDCSDWAFVRARLAANGLWLLPQAQVSIGVPKLAIGAQHRLEANKPTSPIEEAMWLSNNRDMPHGVNVSAWNIGEQAMLPPKRGKAAKLGSHALDPASLKTPVDQAATWSLQYGVPLSATECGALANGRLLGQQAMGVQARFTLRGQADYQLGETLEVKGFGKQLDGLGVVTGVVHRFRAEENVWRTTVMLGLEAVREVDAPLVPKAQGLTVGVVDTFKADPKTDWDRIRVKVPAIDESKPLWARITHLYASQDNGVFFYPEPGDEIVLGFFENDPRFPVMLGAMHNPKNKAPHKLDAKNDVKGMILQDNKNGNQYEHRYEWLFDRDKQEVKVNYFNTKTVDGEPKNQFKLSDQDGITLASQDGDIQLSATFGQGKKNGNVRVTADKDMTIQVHDTITQAVGDPKQADKQIQLAIDAKSTRQVTLRNPQGDIEMQADKQLKVHAKDKVGIQSGEESVTIEADKQIKVSSTKKIELDVSGGDEVVVKAPKVEVEGKDSVTINGSKSTVSLASGKAQIESNKVDINGTTAVDITGKTIDLKN</sequence>
<evidence type="ECO:0000313" key="3">
    <source>
        <dbReference type="EMBL" id="WXK39195.1"/>
    </source>
</evidence>
<protein>
    <recommendedName>
        <fullName evidence="5">VgrG protein</fullName>
    </recommendedName>
</protein>
<dbReference type="SUPFAM" id="SSF69279">
    <property type="entry name" value="Phage tail proteins"/>
    <property type="match status" value="1"/>
</dbReference>
<reference evidence="3 4" key="1">
    <citation type="submission" date="2020-09" db="EMBL/GenBank/DDBJ databases">
        <title>Genome sequences of Mycetohabitans spp.</title>
        <authorList>
            <person name="Carter M.E."/>
            <person name="Carpenter S.C.D."/>
            <person name="Bogdanove A.J."/>
        </authorList>
    </citation>
    <scope>NUCLEOTIDE SEQUENCE [LARGE SCALE GENOMIC DNA]</scope>
    <source>
        <strain evidence="3 4">B12</strain>
    </source>
</reference>
<evidence type="ECO:0008006" key="5">
    <source>
        <dbReference type="Google" id="ProtNLM"/>
    </source>
</evidence>
<dbReference type="SUPFAM" id="SSF69255">
    <property type="entry name" value="gp5 N-terminal domain-like"/>
    <property type="match status" value="1"/>
</dbReference>
<dbReference type="Proteomes" id="UP001493153">
    <property type="component" value="Chromosome"/>
</dbReference>
<dbReference type="Gene3D" id="2.30.110.50">
    <property type="match status" value="1"/>
</dbReference>
<dbReference type="InterPro" id="IPR037026">
    <property type="entry name" value="Vgr_OB-fold_dom_sf"/>
</dbReference>
<name>A0ABZ2PZ59_9BURK</name>
<dbReference type="Pfam" id="PF04717">
    <property type="entry name" value="Phage_base_V"/>
    <property type="match status" value="1"/>
</dbReference>
<dbReference type="Gene3D" id="2.40.50.230">
    <property type="entry name" value="Gp5 N-terminal domain"/>
    <property type="match status" value="1"/>
</dbReference>
<feature type="domain" description="Contractile injection system tube protein N-terminal" evidence="2">
    <location>
        <begin position="8"/>
        <end position="163"/>
    </location>
</feature>
<dbReference type="RefSeq" id="WP_338911612.1">
    <property type="nucleotide sequence ID" value="NZ_CP062176.1"/>
</dbReference>
<dbReference type="InterPro" id="IPR045361">
    <property type="entry name" value="CIS_tube_prot_N"/>
</dbReference>
<dbReference type="Pfam" id="PF19266">
    <property type="entry name" value="CIS_tube"/>
    <property type="match status" value="1"/>
</dbReference>
<dbReference type="Gene3D" id="3.55.50.10">
    <property type="entry name" value="Baseplate protein-like domains"/>
    <property type="match status" value="1"/>
</dbReference>
<dbReference type="Pfam" id="PF05954">
    <property type="entry name" value="Phage_GPD"/>
    <property type="match status" value="1"/>
</dbReference>
<keyword evidence="4" id="KW-1185">Reference proteome</keyword>
<dbReference type="EMBL" id="CP062176">
    <property type="protein sequence ID" value="WXK39195.1"/>
    <property type="molecule type" value="Genomic_DNA"/>
</dbReference>
<gene>
    <name evidence="3" type="ORF">IHE29_07840</name>
</gene>